<name>A0A7V1GDM9_9GAMM</name>
<organism evidence="2">
    <name type="scientific">Pseudoalteromonas prydzensis</name>
    <dbReference type="NCBI Taxonomy" id="182141"/>
    <lineage>
        <taxon>Bacteria</taxon>
        <taxon>Pseudomonadati</taxon>
        <taxon>Pseudomonadota</taxon>
        <taxon>Gammaproteobacteria</taxon>
        <taxon>Alteromonadales</taxon>
        <taxon>Pseudoalteromonadaceae</taxon>
        <taxon>Pseudoalteromonas</taxon>
    </lineage>
</organism>
<gene>
    <name evidence="2" type="ORF">ENH88_03770</name>
</gene>
<feature type="region of interest" description="Disordered" evidence="1">
    <location>
        <begin position="1"/>
        <end position="55"/>
    </location>
</feature>
<sequence>EVLIDKIGKKPAHLRRTRSNKLSGQATGEARAVNRSRISSVRKSLKGEELSLKKS</sequence>
<dbReference type="GO" id="GO:0004386">
    <property type="term" value="F:helicase activity"/>
    <property type="evidence" value="ECO:0007669"/>
    <property type="project" value="UniProtKB-KW"/>
</dbReference>
<keyword evidence="2" id="KW-0378">Hydrolase</keyword>
<feature type="non-terminal residue" evidence="2">
    <location>
        <position position="1"/>
    </location>
</feature>
<reference evidence="2" key="1">
    <citation type="journal article" date="2020" name="mSystems">
        <title>Genome- and Community-Level Interaction Insights into Carbon Utilization and Element Cycling Functions of Hydrothermarchaeota in Hydrothermal Sediment.</title>
        <authorList>
            <person name="Zhou Z."/>
            <person name="Liu Y."/>
            <person name="Xu W."/>
            <person name="Pan J."/>
            <person name="Luo Z.H."/>
            <person name="Li M."/>
        </authorList>
    </citation>
    <scope>NUCLEOTIDE SEQUENCE [LARGE SCALE GENOMIC DNA]</scope>
    <source>
        <strain evidence="2">HyVt-346</strain>
    </source>
</reference>
<feature type="compositionally biased region" description="Basic and acidic residues" evidence="1">
    <location>
        <begin position="45"/>
        <end position="55"/>
    </location>
</feature>
<proteinExistence type="predicted"/>
<accession>A0A7V1GDM9</accession>
<comment type="caution">
    <text evidence="2">The sequence shown here is derived from an EMBL/GenBank/DDBJ whole genome shotgun (WGS) entry which is preliminary data.</text>
</comment>
<keyword evidence="2" id="KW-0067">ATP-binding</keyword>
<keyword evidence="2" id="KW-0347">Helicase</keyword>
<dbReference type="AlphaFoldDB" id="A0A7V1GDM9"/>
<evidence type="ECO:0000256" key="1">
    <source>
        <dbReference type="SAM" id="MobiDB-lite"/>
    </source>
</evidence>
<feature type="compositionally biased region" description="Basic residues" evidence="1">
    <location>
        <begin position="9"/>
        <end position="19"/>
    </location>
</feature>
<evidence type="ECO:0000313" key="2">
    <source>
        <dbReference type="EMBL" id="HEA15564.1"/>
    </source>
</evidence>
<dbReference type="EMBL" id="DRGM01000043">
    <property type="protein sequence ID" value="HEA15564.1"/>
    <property type="molecule type" value="Genomic_DNA"/>
</dbReference>
<keyword evidence="2" id="KW-0547">Nucleotide-binding</keyword>
<protein>
    <submittedName>
        <fullName evidence="2">ATP-dependent helicase</fullName>
    </submittedName>
</protein>
<dbReference type="Proteomes" id="UP000886188">
    <property type="component" value="Unassembled WGS sequence"/>
</dbReference>